<organism evidence="2 3">
    <name type="scientific">Alkaliphilus serpentinus</name>
    <dbReference type="NCBI Taxonomy" id="1482731"/>
    <lineage>
        <taxon>Bacteria</taxon>
        <taxon>Bacillati</taxon>
        <taxon>Bacillota</taxon>
        <taxon>Clostridia</taxon>
        <taxon>Peptostreptococcales</taxon>
        <taxon>Natronincolaceae</taxon>
        <taxon>Alkaliphilus</taxon>
    </lineage>
</organism>
<evidence type="ECO:0000256" key="1">
    <source>
        <dbReference type="SAM" id="Phobius"/>
    </source>
</evidence>
<comment type="caution">
    <text evidence="2">The sequence shown here is derived from an EMBL/GenBank/DDBJ whole genome shotgun (WGS) entry which is preliminary data.</text>
</comment>
<dbReference type="EMBL" id="WBZB01000063">
    <property type="protein sequence ID" value="KAB3525584.1"/>
    <property type="molecule type" value="Genomic_DNA"/>
</dbReference>
<dbReference type="Proteomes" id="UP000465601">
    <property type="component" value="Unassembled WGS sequence"/>
</dbReference>
<gene>
    <name evidence="2" type="ORF">F8153_14925</name>
</gene>
<feature type="transmembrane region" description="Helical" evidence="1">
    <location>
        <begin position="12"/>
        <end position="34"/>
    </location>
</feature>
<reference evidence="2 3" key="1">
    <citation type="submission" date="2019-10" db="EMBL/GenBank/DDBJ databases">
        <title>Alkaliphilus serpentinus sp. nov. and Alkaliphilus pronyensis sp. nov., two novel anaerobic alkaliphilic species isolated from the serpentinized-hosted hydrothermal field of the Prony Bay (New Caledonia).</title>
        <authorList>
            <person name="Postec A."/>
        </authorList>
    </citation>
    <scope>NUCLEOTIDE SEQUENCE [LARGE SCALE GENOMIC DNA]</scope>
    <source>
        <strain evidence="2 3">LacT</strain>
    </source>
</reference>
<proteinExistence type="predicted"/>
<evidence type="ECO:0000313" key="3">
    <source>
        <dbReference type="Proteomes" id="UP000465601"/>
    </source>
</evidence>
<protein>
    <submittedName>
        <fullName evidence="2">Uncharacterized protein</fullName>
    </submittedName>
</protein>
<sequence length="62" mass="6864">MKKLISAFTAEGLLMGLGLTLLGYMITPIFQELINEAKSSKKLMPNTAAKDARFIFDKSSLR</sequence>
<accession>A0A833M8E6</accession>
<dbReference type="RefSeq" id="WP_151867151.1">
    <property type="nucleotide sequence ID" value="NZ_WBZB01000063.1"/>
</dbReference>
<keyword evidence="1" id="KW-1133">Transmembrane helix</keyword>
<dbReference type="OrthoDB" id="9922221at2"/>
<dbReference type="AlphaFoldDB" id="A0A833M8E6"/>
<keyword evidence="1" id="KW-0812">Transmembrane</keyword>
<name>A0A833M8E6_9FIRM</name>
<keyword evidence="3" id="KW-1185">Reference proteome</keyword>
<evidence type="ECO:0000313" key="2">
    <source>
        <dbReference type="EMBL" id="KAB3525584.1"/>
    </source>
</evidence>
<keyword evidence="1" id="KW-0472">Membrane</keyword>